<evidence type="ECO:0000313" key="1">
    <source>
        <dbReference type="EMBL" id="CAG9941480.1"/>
    </source>
</evidence>
<dbReference type="EMBL" id="CADEHS020000005">
    <property type="protein sequence ID" value="CAG9941480.1"/>
    <property type="molecule type" value="Genomic_DNA"/>
</dbReference>
<organism evidence="1 2">
    <name type="scientific">Clonostachys rosea f. rosea IK726</name>
    <dbReference type="NCBI Taxonomy" id="1349383"/>
    <lineage>
        <taxon>Eukaryota</taxon>
        <taxon>Fungi</taxon>
        <taxon>Dikarya</taxon>
        <taxon>Ascomycota</taxon>
        <taxon>Pezizomycotina</taxon>
        <taxon>Sordariomycetes</taxon>
        <taxon>Hypocreomycetidae</taxon>
        <taxon>Hypocreales</taxon>
        <taxon>Bionectriaceae</taxon>
        <taxon>Clonostachys</taxon>
    </lineage>
</organism>
<reference evidence="1" key="1">
    <citation type="submission" date="2020-04" db="EMBL/GenBank/DDBJ databases">
        <authorList>
            <person name="Broberg M."/>
        </authorList>
    </citation>
    <scope>NUCLEOTIDE SEQUENCE</scope>
</reference>
<protein>
    <submittedName>
        <fullName evidence="1">Uncharacterized protein</fullName>
    </submittedName>
</protein>
<accession>A0ACA9TKW7</accession>
<proteinExistence type="predicted"/>
<evidence type="ECO:0000313" key="2">
    <source>
        <dbReference type="Proteomes" id="UP000836387"/>
    </source>
</evidence>
<dbReference type="Proteomes" id="UP000836387">
    <property type="component" value="Unassembled WGS sequence"/>
</dbReference>
<feature type="non-terminal residue" evidence="1">
    <location>
        <position position="111"/>
    </location>
</feature>
<keyword evidence="2" id="KW-1185">Reference proteome</keyword>
<sequence length="111" mass="11940">SQLFIGSQASPAPHGGVEGKIWVAGSADEALIVGHPSPGLRMAYCSLTGEIRSSNVSNASSMTIMGQTKGQVFINNRILHLEDEWKLVIDCRVIQAARQHDLRFHSLLASG</sequence>
<gene>
    <name evidence="1" type="ORF">CRV2_00002909</name>
</gene>
<reference evidence="1" key="2">
    <citation type="submission" date="2021-10" db="EMBL/GenBank/DDBJ databases">
        <authorList>
            <person name="Piombo E."/>
        </authorList>
    </citation>
    <scope>NUCLEOTIDE SEQUENCE</scope>
</reference>
<feature type="non-terminal residue" evidence="1">
    <location>
        <position position="1"/>
    </location>
</feature>
<comment type="caution">
    <text evidence="1">The sequence shown here is derived from an EMBL/GenBank/DDBJ whole genome shotgun (WGS) entry which is preliminary data.</text>
</comment>
<name>A0ACA9TKW7_BIOOC</name>